<reference evidence="5" key="2">
    <citation type="submission" date="2020-05" db="UniProtKB">
        <authorList>
            <consortium name="EnsemblMetazoa"/>
        </authorList>
    </citation>
    <scope>IDENTIFICATION</scope>
    <source>
        <strain evidence="5">FAR1</strain>
    </source>
</reference>
<dbReference type="PANTHER" id="PTHR24366:SF96">
    <property type="entry name" value="LEUCINE RICH REPEAT CONTAINING 53"/>
    <property type="match status" value="1"/>
</dbReference>
<keyword evidence="4" id="KW-0732">Signal</keyword>
<protein>
    <recommendedName>
        <fullName evidence="7">Leucine rich immune protein (Short)</fullName>
    </recommendedName>
</protein>
<feature type="region of interest" description="Disordered" evidence="3">
    <location>
        <begin position="367"/>
        <end position="392"/>
    </location>
</feature>
<evidence type="ECO:0000256" key="4">
    <source>
        <dbReference type="SAM" id="SignalP"/>
    </source>
</evidence>
<dbReference type="InterPro" id="IPR001611">
    <property type="entry name" value="Leu-rich_rpt"/>
</dbReference>
<feature type="chain" id="PRO_5008133527" description="Leucine rich immune protein (Short)" evidence="4">
    <location>
        <begin position="25"/>
        <end position="479"/>
    </location>
</feature>
<evidence type="ECO:0000256" key="2">
    <source>
        <dbReference type="ARBA" id="ARBA00022737"/>
    </source>
</evidence>
<dbReference type="PROSITE" id="PS51257">
    <property type="entry name" value="PROKAR_LIPOPROTEIN"/>
    <property type="match status" value="1"/>
</dbReference>
<dbReference type="AlphaFoldDB" id="A0A182QXY4"/>
<dbReference type="InterPro" id="IPR032675">
    <property type="entry name" value="LRR_dom_sf"/>
</dbReference>
<keyword evidence="2" id="KW-0677">Repeat</keyword>
<dbReference type="STRING" id="69004.A0A182QXY4"/>
<dbReference type="Proteomes" id="UP000075886">
    <property type="component" value="Unassembled WGS sequence"/>
</dbReference>
<dbReference type="VEuPathDB" id="VectorBase:AFAF019107"/>
<evidence type="ECO:0000313" key="5">
    <source>
        <dbReference type="EnsemblMetazoa" id="AFAF019107-PA"/>
    </source>
</evidence>
<evidence type="ECO:0000256" key="1">
    <source>
        <dbReference type="ARBA" id="ARBA00022614"/>
    </source>
</evidence>
<evidence type="ECO:0000313" key="6">
    <source>
        <dbReference type="Proteomes" id="UP000075886"/>
    </source>
</evidence>
<evidence type="ECO:0000256" key="3">
    <source>
        <dbReference type="SAM" id="MobiDB-lite"/>
    </source>
</evidence>
<dbReference type="PANTHER" id="PTHR24366">
    <property type="entry name" value="IG(IMMUNOGLOBULIN) AND LRR(LEUCINE RICH REPEAT) DOMAINS"/>
    <property type="match status" value="1"/>
</dbReference>
<feature type="signal peptide" evidence="4">
    <location>
        <begin position="1"/>
        <end position="24"/>
    </location>
</feature>
<dbReference type="EnsemblMetazoa" id="AFAF019107-RA">
    <property type="protein sequence ID" value="AFAF019107-PA"/>
    <property type="gene ID" value="AFAF019107"/>
</dbReference>
<dbReference type="EMBL" id="AXCN02000381">
    <property type="status" value="NOT_ANNOTATED_CDS"/>
    <property type="molecule type" value="Genomic_DNA"/>
</dbReference>
<keyword evidence="1" id="KW-0433">Leucine-rich repeat</keyword>
<accession>A0A182QXY4</accession>
<reference evidence="6" key="1">
    <citation type="submission" date="2014-01" db="EMBL/GenBank/DDBJ databases">
        <title>The Genome Sequence of Anopheles farauti FAR1 (V2).</title>
        <authorList>
            <consortium name="The Broad Institute Genomics Platform"/>
            <person name="Neafsey D.E."/>
            <person name="Besansky N."/>
            <person name="Howell P."/>
            <person name="Walton C."/>
            <person name="Young S.K."/>
            <person name="Zeng Q."/>
            <person name="Gargeya S."/>
            <person name="Fitzgerald M."/>
            <person name="Haas B."/>
            <person name="Abouelleil A."/>
            <person name="Allen A.W."/>
            <person name="Alvarado L."/>
            <person name="Arachchi H.M."/>
            <person name="Berlin A.M."/>
            <person name="Chapman S.B."/>
            <person name="Gainer-Dewar J."/>
            <person name="Goldberg J."/>
            <person name="Griggs A."/>
            <person name="Gujja S."/>
            <person name="Hansen M."/>
            <person name="Howarth C."/>
            <person name="Imamovic A."/>
            <person name="Ireland A."/>
            <person name="Larimer J."/>
            <person name="McCowan C."/>
            <person name="Murphy C."/>
            <person name="Pearson M."/>
            <person name="Poon T.W."/>
            <person name="Priest M."/>
            <person name="Roberts A."/>
            <person name="Saif S."/>
            <person name="Shea T."/>
            <person name="Sisk P."/>
            <person name="Sykes S."/>
            <person name="Wortman J."/>
            <person name="Nusbaum C."/>
            <person name="Birren B."/>
        </authorList>
    </citation>
    <scope>NUCLEOTIDE SEQUENCE [LARGE SCALE GENOMIC DNA]</scope>
    <source>
        <strain evidence="6">FAR1</strain>
    </source>
</reference>
<feature type="compositionally biased region" description="Low complexity" evidence="3">
    <location>
        <begin position="367"/>
        <end position="380"/>
    </location>
</feature>
<dbReference type="Pfam" id="PF13855">
    <property type="entry name" value="LRR_8"/>
    <property type="match status" value="1"/>
</dbReference>
<dbReference type="Gene3D" id="3.80.10.10">
    <property type="entry name" value="Ribonuclease Inhibitor"/>
    <property type="match status" value="1"/>
</dbReference>
<proteinExistence type="predicted"/>
<sequence length="479" mass="53134">MVHRARYFSSTVLLLACWVCVAVADITSGGSDVAIQCAPKRPSVCLLQTLDFPDPSADLILTGNEDKKTLNIRGGSVAGFRTSHCTAGLAKFEKLSIAQVGLRELCIAFGFVQVHAEHNHIRAMHVVGASSNTTTTTTSPYRLEVLKLSHNLLDRVDWIEPLHELRELHLDHNLISTLDMKHFAKLGRLQKLDLAHNRLNVIFSTHSELVLPELTFVELRNNTLTELNLHQWRFPALEQLELAANNLTSVIGLDRLEMLAQVSLAGNSWQCLALDTMLETLERNDVSVRDGDQDCAGIRNSSICCTVEPQQPTERVLQDELAKFPALLESYQAAERAFEAKLHQEVERFTAKVEQLKMAGAATVVTSTAAPVEDSAPGEGSPDGDDDGERQPRVEVPCECICSQAKLDELRTALTELDRKLDANEAMLVEVRDTQATSAIQTMLAKFELRFAVKRGEDKLGELRSMLAMLRAHVREQRS</sequence>
<organism evidence="5 6">
    <name type="scientific">Anopheles farauti</name>
    <dbReference type="NCBI Taxonomy" id="69004"/>
    <lineage>
        <taxon>Eukaryota</taxon>
        <taxon>Metazoa</taxon>
        <taxon>Ecdysozoa</taxon>
        <taxon>Arthropoda</taxon>
        <taxon>Hexapoda</taxon>
        <taxon>Insecta</taxon>
        <taxon>Pterygota</taxon>
        <taxon>Neoptera</taxon>
        <taxon>Endopterygota</taxon>
        <taxon>Diptera</taxon>
        <taxon>Nematocera</taxon>
        <taxon>Culicoidea</taxon>
        <taxon>Culicidae</taxon>
        <taxon>Anophelinae</taxon>
        <taxon>Anopheles</taxon>
    </lineage>
</organism>
<dbReference type="PROSITE" id="PS51450">
    <property type="entry name" value="LRR"/>
    <property type="match status" value="1"/>
</dbReference>
<keyword evidence="6" id="KW-1185">Reference proteome</keyword>
<dbReference type="SUPFAM" id="SSF52058">
    <property type="entry name" value="L domain-like"/>
    <property type="match status" value="1"/>
</dbReference>
<evidence type="ECO:0008006" key="7">
    <source>
        <dbReference type="Google" id="ProtNLM"/>
    </source>
</evidence>
<name>A0A182QXY4_9DIPT</name>